<evidence type="ECO:0000313" key="3">
    <source>
        <dbReference type="Proteomes" id="UP000051645"/>
    </source>
</evidence>
<dbReference type="RefSeq" id="WP_057770343.1">
    <property type="nucleotide sequence ID" value="NZ_JQAT01000005.1"/>
</dbReference>
<evidence type="ECO:0000313" key="4">
    <source>
        <dbReference type="Proteomes" id="UP000051751"/>
    </source>
</evidence>
<dbReference type="Proteomes" id="UP000051751">
    <property type="component" value="Unassembled WGS sequence"/>
</dbReference>
<dbReference type="PATRIC" id="fig|81857.3.peg.1870"/>
<reference evidence="3 4" key="1">
    <citation type="journal article" date="2015" name="Genome Announc.">
        <title>Expanding the biotechnology potential of lactobacilli through comparative genomics of 213 strains and associated genera.</title>
        <authorList>
            <person name="Sun Z."/>
            <person name="Harris H.M."/>
            <person name="McCann A."/>
            <person name="Guo C."/>
            <person name="Argimon S."/>
            <person name="Zhang W."/>
            <person name="Yang X."/>
            <person name="Jeffery I.B."/>
            <person name="Cooney J.C."/>
            <person name="Kagawa T.F."/>
            <person name="Liu W."/>
            <person name="Song Y."/>
            <person name="Salvetti E."/>
            <person name="Wrobel A."/>
            <person name="Rasinkangas P."/>
            <person name="Parkhill J."/>
            <person name="Rea M.C."/>
            <person name="O'Sullivan O."/>
            <person name="Ritari J."/>
            <person name="Douillard F.P."/>
            <person name="Paul Ross R."/>
            <person name="Yang R."/>
            <person name="Briner A.E."/>
            <person name="Felis G.E."/>
            <person name="de Vos W.M."/>
            <person name="Barrangou R."/>
            <person name="Klaenhammer T.R."/>
            <person name="Caufield P.W."/>
            <person name="Cui Y."/>
            <person name="Zhang H."/>
            <person name="O'Toole P.W."/>
        </authorList>
    </citation>
    <scope>NUCLEOTIDE SEQUENCE [LARGE SCALE GENOMIC DNA]</scope>
    <source>
        <strain evidence="1 4">ATCC BAA-66</strain>
        <strain evidence="2 3">DSM 13344</strain>
    </source>
</reference>
<dbReference type="EMBL" id="JQAT01000005">
    <property type="protein sequence ID" value="KRN28012.1"/>
    <property type="molecule type" value="Genomic_DNA"/>
</dbReference>
<proteinExistence type="predicted"/>
<comment type="caution">
    <text evidence="1">The sequence shown here is derived from an EMBL/GenBank/DDBJ whole genome shotgun (WGS) entry which is preliminary data.</text>
</comment>
<protein>
    <submittedName>
        <fullName evidence="1">Uncharacterized protein</fullName>
    </submittedName>
</protein>
<dbReference type="EMBL" id="JQAZ01000006">
    <property type="protein sequence ID" value="KRN30517.1"/>
    <property type="molecule type" value="Genomic_DNA"/>
</dbReference>
<evidence type="ECO:0000313" key="1">
    <source>
        <dbReference type="EMBL" id="KRN28012.1"/>
    </source>
</evidence>
<sequence>MDLYDIFRVFTANDQAPKADANYFSISTDSKRDPLNLTNADLVNVMYTYFNKPDSPSNIDDYEISPEELDQLNSNLSKSYTVMEIVSDLSREVQKFNVDFPNQKIEIKVF</sequence>
<dbReference type="AlphaFoldDB" id="A0A0R2FSD6"/>
<name>A0A0R2FSD6_9LACO</name>
<dbReference type="Proteomes" id="UP000051645">
    <property type="component" value="Unassembled WGS sequence"/>
</dbReference>
<accession>A0A0R2FSD6</accession>
<keyword evidence="3" id="KW-1185">Reference proteome</keyword>
<organism evidence="1 4">
    <name type="scientific">Lactobacillus selangorensis</name>
    <dbReference type="NCBI Taxonomy" id="81857"/>
    <lineage>
        <taxon>Bacteria</taxon>
        <taxon>Bacillati</taxon>
        <taxon>Bacillota</taxon>
        <taxon>Bacilli</taxon>
        <taxon>Lactobacillales</taxon>
        <taxon>Lactobacillaceae</taxon>
        <taxon>Lactobacillus</taxon>
    </lineage>
</organism>
<gene>
    <name evidence="1" type="ORF">IV38_GL001853</name>
    <name evidence="2" type="ORF">IV40_GL001702</name>
</gene>
<evidence type="ECO:0000313" key="2">
    <source>
        <dbReference type="EMBL" id="KRN30517.1"/>
    </source>
</evidence>